<evidence type="ECO:0000256" key="4">
    <source>
        <dbReference type="ARBA" id="ARBA00022989"/>
    </source>
</evidence>
<comment type="caution">
    <text evidence="9">The sequence shown here is derived from an EMBL/GenBank/DDBJ whole genome shotgun (WGS) entry which is preliminary data.</text>
</comment>
<gene>
    <name evidence="8" type="primary">mntP</name>
    <name evidence="9" type="ORF">ACFQNG_02700</name>
</gene>
<keyword evidence="6 8" id="KW-0472">Membrane</keyword>
<protein>
    <recommendedName>
        <fullName evidence="8">Putative manganese efflux pump MntP</fullName>
    </recommendedName>
</protein>
<evidence type="ECO:0000256" key="6">
    <source>
        <dbReference type="ARBA" id="ARBA00023136"/>
    </source>
</evidence>
<sequence>MPLTTVEWGQLFTLIMIALAMGTDAFSFGIGVGTKRPAIGTISKVSVSVGFFHVLMPLIGIGIGQLLGKVMKEVAVMVGGGMLCFLGLSMLWHVVKGKEEKEGKRPRIYSWGGILLFSISVSLDSLSAGLSLGLFDVDIWLALLLFGLFSFAMTGTGLVLGRFMGDWIGAYGEVIGGVILLYLGSKFMM</sequence>
<evidence type="ECO:0000256" key="3">
    <source>
        <dbReference type="ARBA" id="ARBA00022692"/>
    </source>
</evidence>
<keyword evidence="1 8" id="KW-0813">Transport</keyword>
<keyword evidence="3 8" id="KW-0812">Transmembrane</keyword>
<dbReference type="InterPro" id="IPR003810">
    <property type="entry name" value="Mntp/YtaF"/>
</dbReference>
<comment type="function">
    <text evidence="8">Probably functions as a manganese efflux pump.</text>
</comment>
<name>A0ABW2RGG1_9BACL</name>
<feature type="transmembrane region" description="Helical" evidence="8">
    <location>
        <begin position="167"/>
        <end position="185"/>
    </location>
</feature>
<feature type="transmembrane region" description="Helical" evidence="8">
    <location>
        <begin position="139"/>
        <end position="160"/>
    </location>
</feature>
<feature type="transmembrane region" description="Helical" evidence="8">
    <location>
        <begin position="74"/>
        <end position="95"/>
    </location>
</feature>
<keyword evidence="10" id="KW-1185">Reference proteome</keyword>
<dbReference type="Proteomes" id="UP001596500">
    <property type="component" value="Unassembled WGS sequence"/>
</dbReference>
<evidence type="ECO:0000313" key="9">
    <source>
        <dbReference type="EMBL" id="MFC7440074.1"/>
    </source>
</evidence>
<evidence type="ECO:0000313" key="10">
    <source>
        <dbReference type="Proteomes" id="UP001596500"/>
    </source>
</evidence>
<proteinExistence type="inferred from homology"/>
<feature type="transmembrane region" description="Helical" evidence="8">
    <location>
        <begin position="12"/>
        <end position="33"/>
    </location>
</feature>
<evidence type="ECO:0000256" key="8">
    <source>
        <dbReference type="HAMAP-Rule" id="MF_01521"/>
    </source>
</evidence>
<keyword evidence="7 8" id="KW-0464">Manganese</keyword>
<dbReference type="HAMAP" id="MF_01521">
    <property type="entry name" value="MntP_pump"/>
    <property type="match status" value="1"/>
</dbReference>
<keyword evidence="5 8" id="KW-0406">Ion transport</keyword>
<feature type="transmembrane region" description="Helical" evidence="8">
    <location>
        <begin position="45"/>
        <end position="68"/>
    </location>
</feature>
<comment type="similarity">
    <text evidence="8">Belongs to the MntP (TC 9.B.29) family.</text>
</comment>
<evidence type="ECO:0000256" key="5">
    <source>
        <dbReference type="ARBA" id="ARBA00023065"/>
    </source>
</evidence>
<dbReference type="RefSeq" id="WP_379863288.1">
    <property type="nucleotide sequence ID" value="NZ_JBHTBW010000006.1"/>
</dbReference>
<comment type="subcellular location">
    <subcellularLocation>
        <location evidence="8">Cell membrane</location>
        <topology evidence="8">Multi-pass membrane protein</topology>
    </subcellularLocation>
</comment>
<keyword evidence="2 8" id="KW-1003">Cell membrane</keyword>
<organism evidence="9 10">
    <name type="scientific">Laceyella putida</name>
    <dbReference type="NCBI Taxonomy" id="110101"/>
    <lineage>
        <taxon>Bacteria</taxon>
        <taxon>Bacillati</taxon>
        <taxon>Bacillota</taxon>
        <taxon>Bacilli</taxon>
        <taxon>Bacillales</taxon>
        <taxon>Thermoactinomycetaceae</taxon>
        <taxon>Laceyella</taxon>
    </lineage>
</organism>
<evidence type="ECO:0000256" key="1">
    <source>
        <dbReference type="ARBA" id="ARBA00022448"/>
    </source>
</evidence>
<keyword evidence="4 8" id="KW-1133">Transmembrane helix</keyword>
<dbReference type="PANTHER" id="PTHR35529:SF1">
    <property type="entry name" value="MANGANESE EFFLUX PUMP MNTP-RELATED"/>
    <property type="match status" value="1"/>
</dbReference>
<dbReference type="PANTHER" id="PTHR35529">
    <property type="entry name" value="MANGANESE EFFLUX PUMP MNTP-RELATED"/>
    <property type="match status" value="1"/>
</dbReference>
<dbReference type="InterPro" id="IPR022929">
    <property type="entry name" value="Put_MntP"/>
</dbReference>
<accession>A0ABW2RGG1</accession>
<dbReference type="Pfam" id="PF02659">
    <property type="entry name" value="Mntp"/>
    <property type="match status" value="1"/>
</dbReference>
<evidence type="ECO:0000256" key="7">
    <source>
        <dbReference type="ARBA" id="ARBA00023211"/>
    </source>
</evidence>
<feature type="transmembrane region" description="Helical" evidence="8">
    <location>
        <begin position="107"/>
        <end position="127"/>
    </location>
</feature>
<dbReference type="EMBL" id="JBHTBW010000006">
    <property type="protein sequence ID" value="MFC7440074.1"/>
    <property type="molecule type" value="Genomic_DNA"/>
</dbReference>
<reference evidence="10" key="1">
    <citation type="journal article" date="2019" name="Int. J. Syst. Evol. Microbiol.">
        <title>The Global Catalogue of Microorganisms (GCM) 10K type strain sequencing project: providing services to taxonomists for standard genome sequencing and annotation.</title>
        <authorList>
            <consortium name="The Broad Institute Genomics Platform"/>
            <consortium name="The Broad Institute Genome Sequencing Center for Infectious Disease"/>
            <person name="Wu L."/>
            <person name="Ma J."/>
        </authorList>
    </citation>
    <scope>NUCLEOTIDE SEQUENCE [LARGE SCALE GENOMIC DNA]</scope>
    <source>
        <strain evidence="10">CGMCC 1.12942</strain>
    </source>
</reference>
<evidence type="ECO:0000256" key="2">
    <source>
        <dbReference type="ARBA" id="ARBA00022475"/>
    </source>
</evidence>